<keyword evidence="2" id="KW-1185">Reference proteome</keyword>
<dbReference type="AlphaFoldDB" id="A0A1I7URZ1"/>
<feature type="compositionally biased region" description="Acidic residues" evidence="1">
    <location>
        <begin position="227"/>
        <end position="261"/>
    </location>
</feature>
<proteinExistence type="predicted"/>
<name>A0A1I7URZ1_9PELO</name>
<dbReference type="Proteomes" id="UP000095282">
    <property type="component" value="Unplaced"/>
</dbReference>
<organism evidence="2 3">
    <name type="scientific">Caenorhabditis tropicalis</name>
    <dbReference type="NCBI Taxonomy" id="1561998"/>
    <lineage>
        <taxon>Eukaryota</taxon>
        <taxon>Metazoa</taxon>
        <taxon>Ecdysozoa</taxon>
        <taxon>Nematoda</taxon>
        <taxon>Chromadorea</taxon>
        <taxon>Rhabditida</taxon>
        <taxon>Rhabditina</taxon>
        <taxon>Rhabditomorpha</taxon>
        <taxon>Rhabditoidea</taxon>
        <taxon>Rhabditidae</taxon>
        <taxon>Peloderinae</taxon>
        <taxon>Caenorhabditis</taxon>
    </lineage>
</organism>
<feature type="region of interest" description="Disordered" evidence="1">
    <location>
        <begin position="219"/>
        <end position="261"/>
    </location>
</feature>
<evidence type="ECO:0000313" key="3">
    <source>
        <dbReference type="WBParaSite" id="Csp11.Scaffold630.g18752.t1"/>
    </source>
</evidence>
<protein>
    <submittedName>
        <fullName evidence="3">CID domain-containing protein</fullName>
    </submittedName>
</protein>
<dbReference type="eggNOG" id="ENOG502TKUN">
    <property type="taxonomic scope" value="Eukaryota"/>
</dbReference>
<reference evidence="3" key="1">
    <citation type="submission" date="2016-11" db="UniProtKB">
        <authorList>
            <consortium name="WormBaseParasite"/>
        </authorList>
    </citation>
    <scope>IDENTIFICATION</scope>
</reference>
<evidence type="ECO:0000256" key="1">
    <source>
        <dbReference type="SAM" id="MobiDB-lite"/>
    </source>
</evidence>
<accession>A0A1I7URZ1</accession>
<dbReference type="WBParaSite" id="Csp11.Scaffold630.g18752.t1">
    <property type="protein sequence ID" value="Csp11.Scaffold630.g18752.t1"/>
    <property type="gene ID" value="Csp11.Scaffold630.g18752"/>
</dbReference>
<evidence type="ECO:0000313" key="2">
    <source>
        <dbReference type="Proteomes" id="UP000095282"/>
    </source>
</evidence>
<sequence>MSDYVPGCCCEARRVNCFNAILKFENLIEHLTFLSNTHSVLFFSPVLNCVQKMKDLCVRAYEVQIIQNPGYLDELEKMTEEMHKMKEIQFEGMRRCLDLILHKAKGFRLEALLKIYKYWKVLEEMPLPLISNNEIEERHELQLTFMMGFRAPENHHLNTRESEACSSDDESYYEDDFLQAEDADFQEFEEHWRRMVEDGTSELNDDDLSPEGRAMLLEYRRSQAEHEENECYDADMEDFDEPETAEDLGSDEDMDSENSEN</sequence>